<organism evidence="2 3">
    <name type="scientific">Coprobacillus cateniformis</name>
    <dbReference type="NCBI Taxonomy" id="100884"/>
    <lineage>
        <taxon>Bacteria</taxon>
        <taxon>Bacillati</taxon>
        <taxon>Bacillota</taxon>
        <taxon>Erysipelotrichia</taxon>
        <taxon>Erysipelotrichales</taxon>
        <taxon>Coprobacillaceae</taxon>
        <taxon>Coprobacillus</taxon>
    </lineage>
</organism>
<sequence>MKKYKHIFYFLIPICLLILIPLIPFALSKWDDERLLSSIDIEDINDKSQQAFQTSKLNILEKIELLSSYYGENEQNIILVSQKETKLNTHIHDIKSHVQVELKKLQKLNIFPNIDFENDYNSYSYITRVYSQPTDPEKSVVVDIITYSSKNSFIEIWIDAQTQTIYQYLFYADQFFTVPSQKSHSIFGHQYLHISEEDIQKYYYMISNEKNFCIGINNLINN</sequence>
<dbReference type="RefSeq" id="WP_008790585.1">
    <property type="nucleotide sequence ID" value="NZ_CAJKBJ010000030.1"/>
</dbReference>
<keyword evidence="1" id="KW-1133">Transmembrane helix</keyword>
<dbReference type="eggNOG" id="ENOG5033182">
    <property type="taxonomic scope" value="Bacteria"/>
</dbReference>
<comment type="caution">
    <text evidence="2">The sequence shown here is derived from an EMBL/GenBank/DDBJ whole genome shotgun (WGS) entry which is preliminary data.</text>
</comment>
<evidence type="ECO:0000313" key="3">
    <source>
        <dbReference type="Proteomes" id="UP000003157"/>
    </source>
</evidence>
<name>E7GFG0_9FIRM</name>
<accession>E7GFG0</accession>
<dbReference type="EMBL" id="ADKX01000049">
    <property type="protein sequence ID" value="EFW03221.1"/>
    <property type="molecule type" value="Genomic_DNA"/>
</dbReference>
<dbReference type="HOGENOM" id="CLU_1243587_0_0_9"/>
<reference evidence="2 3" key="1">
    <citation type="submission" date="2010-12" db="EMBL/GenBank/DDBJ databases">
        <title>The Genome Sequence of Coprobacillus sp. strain 29_1.</title>
        <authorList>
            <consortium name="The Broad Institute Genome Sequencing Platform"/>
            <person name="Earl A."/>
            <person name="Ward D."/>
            <person name="Feldgarden M."/>
            <person name="Gevers D."/>
            <person name="Daigneault M."/>
            <person name="Sibley C.D."/>
            <person name="White A."/>
            <person name="Strauss J."/>
            <person name="Allen-Vercoe E."/>
            <person name="Young S.K."/>
            <person name="Zeng Q."/>
            <person name="Gargeya S."/>
            <person name="Fitzgerald M."/>
            <person name="Haas B."/>
            <person name="Abouelleil A."/>
            <person name="Alvarado L."/>
            <person name="Arachchi H.M."/>
            <person name="Berlin A."/>
            <person name="Brown A."/>
            <person name="Chapman S.B."/>
            <person name="Chen Z."/>
            <person name="Dunbar C."/>
            <person name="Freedman E."/>
            <person name="Gearin G."/>
            <person name="Gellesch M."/>
            <person name="Goldberg J."/>
            <person name="Griggs A."/>
            <person name="Gujja S."/>
            <person name="Heilman E."/>
            <person name="Heiman D."/>
            <person name="Howarth C."/>
            <person name="Larson L."/>
            <person name="Lui A."/>
            <person name="MacDonald P.J.P."/>
            <person name="Mehta T."/>
            <person name="Montmayeur A."/>
            <person name="Murphy C."/>
            <person name="Neiman D."/>
            <person name="Pearson M."/>
            <person name="Priest M."/>
            <person name="Roberts A."/>
            <person name="Saif S."/>
            <person name="Shea T."/>
            <person name="Shenoy N."/>
            <person name="Sisk P."/>
            <person name="Stolte C."/>
            <person name="Sykes S."/>
            <person name="White J."/>
            <person name="Yandava C."/>
            <person name="Nusbaum C."/>
            <person name="Birren B."/>
        </authorList>
    </citation>
    <scope>NUCLEOTIDE SEQUENCE [LARGE SCALE GENOMIC DNA]</scope>
    <source>
        <strain evidence="2 3">29_1</strain>
    </source>
</reference>
<dbReference type="AlphaFoldDB" id="E7GFG0"/>
<dbReference type="STRING" id="100884.GCA_000269565_00616"/>
<protein>
    <submittedName>
        <fullName evidence="2">Uncharacterized protein</fullName>
    </submittedName>
</protein>
<feature type="transmembrane region" description="Helical" evidence="1">
    <location>
        <begin position="7"/>
        <end position="27"/>
    </location>
</feature>
<dbReference type="OrthoDB" id="9990472at2"/>
<dbReference type="Proteomes" id="UP000003157">
    <property type="component" value="Unassembled WGS sequence"/>
</dbReference>
<proteinExistence type="predicted"/>
<keyword evidence="1" id="KW-0812">Transmembrane</keyword>
<keyword evidence="3" id="KW-1185">Reference proteome</keyword>
<evidence type="ECO:0000313" key="2">
    <source>
        <dbReference type="EMBL" id="EFW03221.1"/>
    </source>
</evidence>
<keyword evidence="1" id="KW-0472">Membrane</keyword>
<gene>
    <name evidence="2" type="ORF">HMPREF9488_03503</name>
</gene>
<evidence type="ECO:0000256" key="1">
    <source>
        <dbReference type="SAM" id="Phobius"/>
    </source>
</evidence>